<keyword evidence="4" id="KW-1185">Reference proteome</keyword>
<dbReference type="AlphaFoldDB" id="A0A5C3KRS5"/>
<reference evidence="3 4" key="1">
    <citation type="journal article" date="2019" name="Nat. Ecol. Evol.">
        <title>Megaphylogeny resolves global patterns of mushroom evolution.</title>
        <authorList>
            <person name="Varga T."/>
            <person name="Krizsan K."/>
            <person name="Foldi C."/>
            <person name="Dima B."/>
            <person name="Sanchez-Garcia M."/>
            <person name="Sanchez-Ramirez S."/>
            <person name="Szollosi G.J."/>
            <person name="Szarkandi J.G."/>
            <person name="Papp V."/>
            <person name="Albert L."/>
            <person name="Andreopoulos W."/>
            <person name="Angelini C."/>
            <person name="Antonin V."/>
            <person name="Barry K.W."/>
            <person name="Bougher N.L."/>
            <person name="Buchanan P."/>
            <person name="Buyck B."/>
            <person name="Bense V."/>
            <person name="Catcheside P."/>
            <person name="Chovatia M."/>
            <person name="Cooper J."/>
            <person name="Damon W."/>
            <person name="Desjardin D."/>
            <person name="Finy P."/>
            <person name="Geml J."/>
            <person name="Haridas S."/>
            <person name="Hughes K."/>
            <person name="Justo A."/>
            <person name="Karasinski D."/>
            <person name="Kautmanova I."/>
            <person name="Kiss B."/>
            <person name="Kocsube S."/>
            <person name="Kotiranta H."/>
            <person name="LaButti K.M."/>
            <person name="Lechner B.E."/>
            <person name="Liimatainen K."/>
            <person name="Lipzen A."/>
            <person name="Lukacs Z."/>
            <person name="Mihaltcheva S."/>
            <person name="Morgado L.N."/>
            <person name="Niskanen T."/>
            <person name="Noordeloos M.E."/>
            <person name="Ohm R.A."/>
            <person name="Ortiz-Santana B."/>
            <person name="Ovrebo C."/>
            <person name="Racz N."/>
            <person name="Riley R."/>
            <person name="Savchenko A."/>
            <person name="Shiryaev A."/>
            <person name="Soop K."/>
            <person name="Spirin V."/>
            <person name="Szebenyi C."/>
            <person name="Tomsovsky M."/>
            <person name="Tulloss R.E."/>
            <person name="Uehling J."/>
            <person name="Grigoriev I.V."/>
            <person name="Vagvolgyi C."/>
            <person name="Papp T."/>
            <person name="Martin F.M."/>
            <person name="Miettinen O."/>
            <person name="Hibbett D.S."/>
            <person name="Nagy L.G."/>
        </authorList>
    </citation>
    <scope>NUCLEOTIDE SEQUENCE [LARGE SCALE GENOMIC DNA]</scope>
    <source>
        <strain evidence="3 4">CBS 121175</strain>
    </source>
</reference>
<gene>
    <name evidence="3" type="ORF">FA15DRAFT_472677</name>
</gene>
<name>A0A5C3KRS5_COPMA</name>
<dbReference type="InterPro" id="IPR056884">
    <property type="entry name" value="NPHP3-like_N"/>
</dbReference>
<dbReference type="EMBL" id="ML210223">
    <property type="protein sequence ID" value="TFK23192.1"/>
    <property type="molecule type" value="Genomic_DNA"/>
</dbReference>
<organism evidence="3 4">
    <name type="scientific">Coprinopsis marcescibilis</name>
    <name type="common">Agaric fungus</name>
    <name type="synonym">Psathyrella marcescibilis</name>
    <dbReference type="NCBI Taxonomy" id="230819"/>
    <lineage>
        <taxon>Eukaryota</taxon>
        <taxon>Fungi</taxon>
        <taxon>Dikarya</taxon>
        <taxon>Basidiomycota</taxon>
        <taxon>Agaricomycotina</taxon>
        <taxon>Agaricomycetes</taxon>
        <taxon>Agaricomycetidae</taxon>
        <taxon>Agaricales</taxon>
        <taxon>Agaricineae</taxon>
        <taxon>Psathyrellaceae</taxon>
        <taxon>Coprinopsis</taxon>
    </lineage>
</organism>
<proteinExistence type="predicted"/>
<sequence length="1151" mass="128090">MHTVSEKLHSQGKLLASFVFDKLDVQHNASQFVAVLIRSLCDLGDEIQRATADLILKDSTLESAPPLQQLQKLVLPVCEHLPADRPFVIVIDAIDEEGHGVVFEFLQDITQQLPPTFRIIASARKEESIMGRLINRPHIQWSSQSLTKGSTSSDLVTYVNHSLSKEIYVSSIPPQLVFDFIAKAEGSFLWTTVVLRHLEQSFDQAADLQDIVDTTPYGVDGTEKLDALYERISSKLNWADNRFTEKYRAIVGALVTLEEPISIIGLTALYQAEGITTSHVHRICRLVRSLLQDYALDDDRQVLRLAHRSVREYLVERAPEPYRLDVQEHHLTIARLSLLAINSDLKRGKVSDLGYTDGEWPWQGRISAWAVPNIPLLTKEGVPEQLWYSSQHIGAHIRATSQLSTGHIHSQLTSDVAMLVRDPRPLLELSASTGDVRKFLLLWKETSKQANAENITPVAIETARTFHAMAMCLLKASRCPEACLVAQEAIELYRRIQLADPALDGGVKAELALSLQIFALCLSSANRLQDALQDVKEAYEVILQLAETSRAAMNLYSGRLAATEAFVLNRMHRYDDALKSLSDAVEVHRGLMDDDSGAFGDALAGLLAGLSATLVLCERREEAVAARLEALSIWHQVAMNDSTNDQLPLAYSLQQYADSIAGLRGSNMFGSRFSICNFFCGEWVEILERACVPLKRRKEGPMVVLKFSSVVRVLVKRNGGVYESAAMGLLSQVALYLESAGNNVDAAEIYGEVVDVYRRLADEESTRFHGRLGSSLHALARCMGACDRYEEAIPIAMQAVGVRRRFLTHGPEPLEGLLGDSLELAGAYLTKMDCADNAVEHLREAVSVYRRLAHANPTRYTVRLADSLHQLAGALDMCGRDEDAAEEMAEAVGIKRALAISDPVTLEPSLASSLLELGLYLTYVDRHEDAVGCYREVLDLYRRQAAGGYEREMVESLRGYVGCLARLKRYVDSLEPTREVIDILRRLVVKFPTEYEDALANMLTGYAWNLAHCLIRDEDPMEHAQEAVAFYRRLALVDPDNFEVGLTASLDTLAHCLNMKKRFLEAVEVAREAVELSRKLDVEGGYAGDGDLHKTYAVALAGIGRKRKALGQIRMAVDIYHGQLDSDFGKCQDELREALRLLREISNTHSK</sequence>
<dbReference type="OrthoDB" id="3038309at2759"/>
<dbReference type="InterPro" id="IPR011990">
    <property type="entry name" value="TPR-like_helical_dom_sf"/>
</dbReference>
<dbReference type="SMART" id="SM00028">
    <property type="entry name" value="TPR"/>
    <property type="match status" value="6"/>
</dbReference>
<dbReference type="PANTHER" id="PTHR10039:SF14">
    <property type="entry name" value="NACHT DOMAIN-CONTAINING PROTEIN"/>
    <property type="match status" value="1"/>
</dbReference>
<dbReference type="Gene3D" id="1.25.40.10">
    <property type="entry name" value="Tetratricopeptide repeat domain"/>
    <property type="match status" value="4"/>
</dbReference>
<evidence type="ECO:0000259" key="2">
    <source>
        <dbReference type="Pfam" id="PF24883"/>
    </source>
</evidence>
<dbReference type="InterPro" id="IPR019734">
    <property type="entry name" value="TPR_rpt"/>
</dbReference>
<dbReference type="Proteomes" id="UP000307440">
    <property type="component" value="Unassembled WGS sequence"/>
</dbReference>
<dbReference type="Pfam" id="PF13374">
    <property type="entry name" value="TPR_10"/>
    <property type="match status" value="1"/>
</dbReference>
<feature type="domain" description="Nephrocystin 3-like N-terminal" evidence="2">
    <location>
        <begin position="2"/>
        <end position="124"/>
    </location>
</feature>
<evidence type="ECO:0000313" key="4">
    <source>
        <dbReference type="Proteomes" id="UP000307440"/>
    </source>
</evidence>
<accession>A0A5C3KRS5</accession>
<dbReference type="Pfam" id="PF24883">
    <property type="entry name" value="NPHP3_N"/>
    <property type="match status" value="1"/>
</dbReference>
<evidence type="ECO:0000313" key="3">
    <source>
        <dbReference type="EMBL" id="TFK23192.1"/>
    </source>
</evidence>
<dbReference type="SUPFAM" id="SSF48452">
    <property type="entry name" value="TPR-like"/>
    <property type="match status" value="3"/>
</dbReference>
<dbReference type="PANTHER" id="PTHR10039">
    <property type="entry name" value="AMELOGENIN"/>
    <property type="match status" value="1"/>
</dbReference>
<dbReference type="STRING" id="230819.A0A5C3KRS5"/>
<evidence type="ECO:0000256" key="1">
    <source>
        <dbReference type="ARBA" id="ARBA00022737"/>
    </source>
</evidence>
<protein>
    <submittedName>
        <fullName evidence="3">TPR-like protein</fullName>
    </submittedName>
</protein>
<keyword evidence="1" id="KW-0677">Repeat</keyword>